<dbReference type="Pfam" id="PF11797">
    <property type="entry name" value="WxLIP_HBD"/>
    <property type="match status" value="1"/>
</dbReference>
<proteinExistence type="predicted"/>
<dbReference type="Proteomes" id="UP001152614">
    <property type="component" value="Unassembled WGS sequence"/>
</dbReference>
<evidence type="ECO:0000313" key="5">
    <source>
        <dbReference type="Proteomes" id="UP001152614"/>
    </source>
</evidence>
<feature type="domain" description="WxL Interacting Protein peptidoglycan binding" evidence="2">
    <location>
        <begin position="38"/>
        <end position="158"/>
    </location>
</feature>
<keyword evidence="1" id="KW-0812">Transmembrane</keyword>
<accession>A0A9X4S6M9</accession>
<keyword evidence="1" id="KW-1133">Transmembrane helix</keyword>
<dbReference type="InterPro" id="IPR010317">
    <property type="entry name" value="WxLIP_PGBD"/>
</dbReference>
<sequence length="375" mass="42084">MIKKYSSFTVVIKMSLILVFVLSLFLCNKNADASTSSFNVSPVIPANQINGNLGYFNLLMKANSQQELSFTLSNTTSKSITVDISFSRSTTNQNGIAVYDSLKEENDSSLKYNISDYVDIPQKEVKLAAHSQTTVRAKISMPKTSFIGVLAGGFSFKEKQKEHQSGNSKGVSITNEYKYIIALVIQQNTIKISPQLKLNRVQAGQVNSRNVIETNLQNIAPVYLQNMNVKAFVKGVTHPNLKYEFENSEMKMAPNSNFDLAIPVSVQGSTKLQTSKILEPGKYHLSMVVYGEKSTEGPYQSSVNGQIIKYKYKWKFEKNFEIKGSQANKLNSSDPTVHYKEPISWLMIIGILLVFIVLLLIFLLFTSKRKDNNYK</sequence>
<name>A0A9X4S6M9_9LACT</name>
<evidence type="ECO:0000313" key="4">
    <source>
        <dbReference type="EMBL" id="MDG4984171.1"/>
    </source>
</evidence>
<evidence type="ECO:0000259" key="2">
    <source>
        <dbReference type="Pfam" id="PF06030"/>
    </source>
</evidence>
<feature type="transmembrane region" description="Helical" evidence="1">
    <location>
        <begin position="343"/>
        <end position="365"/>
    </location>
</feature>
<dbReference type="Pfam" id="PF06030">
    <property type="entry name" value="WxLIP_PGBD"/>
    <property type="match status" value="1"/>
</dbReference>
<keyword evidence="1" id="KW-0472">Membrane</keyword>
<reference evidence="4" key="1">
    <citation type="submission" date="2022-10" db="EMBL/GenBank/DDBJ databases">
        <authorList>
            <person name="Turner M.S."/>
            <person name="Huang W."/>
        </authorList>
    </citation>
    <scope>NUCLEOTIDE SEQUENCE</scope>
    <source>
        <strain evidence="4">3</strain>
    </source>
</reference>
<evidence type="ECO:0000259" key="3">
    <source>
        <dbReference type="Pfam" id="PF11797"/>
    </source>
</evidence>
<organism evidence="4 5">
    <name type="scientific">Lactococcus lactis</name>
    <dbReference type="NCBI Taxonomy" id="1358"/>
    <lineage>
        <taxon>Bacteria</taxon>
        <taxon>Bacillati</taxon>
        <taxon>Bacillota</taxon>
        <taxon>Bacilli</taxon>
        <taxon>Lactobacillales</taxon>
        <taxon>Streptococcaceae</taxon>
        <taxon>Lactococcus</taxon>
    </lineage>
</organism>
<feature type="domain" description="WxL Interacting Protein host binding" evidence="3">
    <location>
        <begin position="169"/>
        <end position="331"/>
    </location>
</feature>
<evidence type="ECO:0000256" key="1">
    <source>
        <dbReference type="SAM" id="Phobius"/>
    </source>
</evidence>
<protein>
    <submittedName>
        <fullName evidence="4">DUF916 and DUF3324 domain-containing protein</fullName>
    </submittedName>
</protein>
<dbReference type="EMBL" id="JAOWLY010000007">
    <property type="protein sequence ID" value="MDG4984171.1"/>
    <property type="molecule type" value="Genomic_DNA"/>
</dbReference>
<comment type="caution">
    <text evidence="4">The sequence shown here is derived from an EMBL/GenBank/DDBJ whole genome shotgun (WGS) entry which is preliminary data.</text>
</comment>
<reference evidence="4" key="2">
    <citation type="journal article" date="2023" name="Food Microbiol.">
        <title>Evaluation of the fermentation potential of lactic acid bacteria isolated from herbs, fruits and vegetables as starter cultures in nut-based milk alternatives.</title>
        <authorList>
            <person name="Huang W."/>
            <person name="Dong A."/>
            <person name="Pham H.T."/>
            <person name="Zhou C."/>
            <person name="Huo Z."/>
            <person name="Watjen A.P."/>
            <person name="Prakash S."/>
            <person name="Bang-Berthelsen C.H."/>
            <person name="Turner M.S."/>
        </authorList>
    </citation>
    <scope>NUCLEOTIDE SEQUENCE</scope>
    <source>
        <strain evidence="4">3</strain>
    </source>
</reference>
<dbReference type="InterPro" id="IPR021759">
    <property type="entry name" value="WxLIP_HBD"/>
</dbReference>
<dbReference type="RefSeq" id="WP_278229051.1">
    <property type="nucleotide sequence ID" value="NZ_JAOWLY010000007.1"/>
</dbReference>
<dbReference type="AlphaFoldDB" id="A0A9X4S6M9"/>
<gene>
    <name evidence="4" type="ORF">OGZ51_08440</name>
</gene>